<dbReference type="SUPFAM" id="SSF52980">
    <property type="entry name" value="Restriction endonuclease-like"/>
    <property type="match status" value="1"/>
</dbReference>
<dbReference type="Gene3D" id="3.90.320.10">
    <property type="match status" value="1"/>
</dbReference>
<evidence type="ECO:0000313" key="1">
    <source>
        <dbReference type="EMBL" id="PJZ94389.1"/>
    </source>
</evidence>
<name>A0A2N0BCV4_9LEPT</name>
<dbReference type="InterPro" id="IPR011604">
    <property type="entry name" value="PDDEXK-like_dom_sf"/>
</dbReference>
<sequence>MESQDARYDLQRDIYAMILHRYLVNLFGKEEALERTGGVFYLFLRGMKAGESTGIYHDFDWSAQRLDQIFESVQQLTDVWREAKL</sequence>
<accession>A0A2N0BCV4</accession>
<gene>
    <name evidence="1" type="ORF">CH379_02975</name>
</gene>
<comment type="caution">
    <text evidence="1">The sequence shown here is derived from an EMBL/GenBank/DDBJ whole genome shotgun (WGS) entry which is preliminary data.</text>
</comment>
<dbReference type="AlphaFoldDB" id="A0A2N0BCV4"/>
<protein>
    <submittedName>
        <fullName evidence="1">Uncharacterized protein</fullName>
    </submittedName>
</protein>
<proteinExistence type="predicted"/>
<organism evidence="1">
    <name type="scientific">Leptospira ellisii</name>
    <dbReference type="NCBI Taxonomy" id="2023197"/>
    <lineage>
        <taxon>Bacteria</taxon>
        <taxon>Pseudomonadati</taxon>
        <taxon>Spirochaetota</taxon>
        <taxon>Spirochaetia</taxon>
        <taxon>Leptospirales</taxon>
        <taxon>Leptospiraceae</taxon>
        <taxon>Leptospira</taxon>
    </lineage>
</organism>
<dbReference type="EMBL" id="NPEF01000017">
    <property type="protein sequence ID" value="PJZ94389.1"/>
    <property type="molecule type" value="Genomic_DNA"/>
</dbReference>
<reference evidence="1" key="1">
    <citation type="submission" date="2017-07" db="EMBL/GenBank/DDBJ databases">
        <title>Leptospira spp. isolated from tropical soils.</title>
        <authorList>
            <person name="Thibeaux R."/>
            <person name="Iraola G."/>
            <person name="Ferres I."/>
            <person name="Bierque E."/>
            <person name="Girault D."/>
            <person name="Soupe-Gilbert M.-E."/>
            <person name="Picardeau M."/>
            <person name="Goarant C."/>
        </authorList>
    </citation>
    <scope>NUCLEOTIDE SEQUENCE [LARGE SCALE GENOMIC DNA]</scope>
    <source>
        <strain evidence="1">ATI7-C-A5</strain>
    </source>
</reference>
<dbReference type="InterPro" id="IPR011335">
    <property type="entry name" value="Restrct_endonuc-II-like"/>
</dbReference>